<sequence length="1353" mass="148490">MASPHNKLQSLPEPKIPTDDPPLNNPSTWPQSEGGRLASGFDLMHENEFLETDAYDPDFDRSPLSTQSVSHSSPYFANAEDFLGANLFGGSNSPAFFVQPPTRNNTILSPPLDSFEALRYQYQKGFSPESYVRDEPNDLLFGHRSRTHSRASSISSSDTQCLSTSQFGTGTSASSNLLPSEVSEVSSLVSPPSLGLIPATPVTSPINRPKLGFQEILRGQMAQRRAASPLISGSQPSGNGSGSQATAPPTVPGPYHSPHASPRALPNKDGTPILAPPPLGPSLPPLTVPGEHNYGSSYGRHIHKPGSGADTSSWSDLPPPYSLTPSHWGSETSSHAHSTRAMLLPSPDASDVKDTSIPSRSTRVENYMECTSCKMREIKCTGILGGGTSCYECARLRLYCSLATGSGRQKRSRGLGRGRLKPAIEKSGNSEYSAQSYRGQPQDDKGKGKDRAPEPDDSGWGSGQHADQPLMPAEGASGAGTIDEYVTRLSNILIDEENSNQSILTQTSSSVGRTPQPLRDPPTAIDSPFLTIECGLCGARVFAVTWDLYGNLFGQGFSSRHLEASQPDILFSVPKLISYPSVINEGSYETRELPAVYISKALRVSARDFDDLPTVDGGNLETQGYSGEHSWRSFVKAYRNRVSQWANVRHRNVVRIYDYNIHSLNLHVEYCSRGSVREYIKARPDGMLSKREIIFAVLRGVRHLHNCDPPIIHGGLNAGKVFVDENHKVKIGEFGLAGLCYQTAPFFPSVSFSGFSRWMSPELLDVDPDGDSMVEPTMRSDIWALGCTIHEIVLEELPYSKYMHDIKIQRVILDGELPGNPTALTGKEIGLDVRNLVISCWSKRPTDRPTAGILALFDPNRPAPISDTLDAKLVELGWGEGVEIYNSVSTSPIDPVPPMRELYPNLPPHSPSMYTNPNTSGFAERERVYAPVPEHHSYPNPNSTFSPPFKSASPALDTSSSHYHPTNNPSPGPYINPNRLNDIKDAQSPYSKSSQGATPSMGSMPSVRGIDFAEVLNDPHGPEELARKGLDTVDSFMEILRQDVATGHPDSHRYREALIALWKMTGHYPAERDITDEISRVGKTPIERDAVSFTHTGIWLGIQPVAIRYLRAVASPGWVRRRLRRDIDTWQALFHPNIHTFISCVTPRHGAFGLVMPIAEQGNVIQYLSANPGADRTKIVIQAAEGLRYLHDEAKLVHGDFRGVNLLVSNDGRVMLTGYGILTTIEKNQELGFPQWGLHWGDVKWMAPELHHYLNPKTNFPGQRSTQSDVYAFACTALEIWTSAAPFAGQSDANVIFEVANKGRHPPRPQNVIFISKSRTDQVWGLLQACWNLVPRARPSIRTVLENLQVLAE</sequence>
<dbReference type="GO" id="GO:0000981">
    <property type="term" value="F:DNA-binding transcription factor activity, RNA polymerase II-specific"/>
    <property type="evidence" value="ECO:0007669"/>
    <property type="project" value="InterPro"/>
</dbReference>
<dbReference type="SUPFAM" id="SSF57701">
    <property type="entry name" value="Zn2/Cys6 DNA-binding domain"/>
    <property type="match status" value="1"/>
</dbReference>
<reference evidence="3" key="1">
    <citation type="submission" date="2021-01" db="EMBL/GenBank/DDBJ databases">
        <authorList>
            <person name="Kaushik A."/>
        </authorList>
    </citation>
    <scope>NUCLEOTIDE SEQUENCE</scope>
    <source>
        <strain evidence="3">AG6-10EEA</strain>
    </source>
</reference>
<feature type="region of interest" description="Disordered" evidence="1">
    <location>
        <begin position="500"/>
        <end position="524"/>
    </location>
</feature>
<dbReference type="SUPFAM" id="SSF56112">
    <property type="entry name" value="Protein kinase-like (PK-like)"/>
    <property type="match status" value="2"/>
</dbReference>
<dbReference type="CDD" id="cd00180">
    <property type="entry name" value="PKc"/>
    <property type="match status" value="1"/>
</dbReference>
<dbReference type="Pfam" id="PF00069">
    <property type="entry name" value="Pkinase"/>
    <property type="match status" value="1"/>
</dbReference>
<evidence type="ECO:0000259" key="2">
    <source>
        <dbReference type="PROSITE" id="PS50011"/>
    </source>
</evidence>
<comment type="caution">
    <text evidence="3">The sequence shown here is derived from an EMBL/GenBank/DDBJ whole genome shotgun (WGS) entry which is preliminary data.</text>
</comment>
<proteinExistence type="predicted"/>
<feature type="compositionally biased region" description="Polar residues" evidence="1">
    <location>
        <begin position="500"/>
        <end position="513"/>
    </location>
</feature>
<evidence type="ECO:0000256" key="1">
    <source>
        <dbReference type="SAM" id="MobiDB-lite"/>
    </source>
</evidence>
<dbReference type="PANTHER" id="PTHR44329">
    <property type="entry name" value="SERINE/THREONINE-PROTEIN KINASE TNNI3K-RELATED"/>
    <property type="match status" value="1"/>
</dbReference>
<dbReference type="InterPro" id="IPR001245">
    <property type="entry name" value="Ser-Thr/Tyr_kinase_cat_dom"/>
</dbReference>
<dbReference type="PROSITE" id="PS50011">
    <property type="entry name" value="PROTEIN_KINASE_DOM"/>
    <property type="match status" value="2"/>
</dbReference>
<feature type="compositionally biased region" description="Low complexity" evidence="1">
    <location>
        <begin position="232"/>
        <end position="244"/>
    </location>
</feature>
<dbReference type="Gene3D" id="1.10.510.10">
    <property type="entry name" value="Transferase(Phosphotransferase) domain 1"/>
    <property type="match status" value="2"/>
</dbReference>
<dbReference type="GO" id="GO:0005524">
    <property type="term" value="F:ATP binding"/>
    <property type="evidence" value="ECO:0007669"/>
    <property type="project" value="InterPro"/>
</dbReference>
<dbReference type="GO" id="GO:0004674">
    <property type="term" value="F:protein serine/threonine kinase activity"/>
    <property type="evidence" value="ECO:0007669"/>
    <property type="project" value="TreeGrafter"/>
</dbReference>
<dbReference type="EMBL" id="CAJMXA010002184">
    <property type="protein sequence ID" value="CAE6477391.1"/>
    <property type="molecule type" value="Genomic_DNA"/>
</dbReference>
<dbReference type="Proteomes" id="UP000663853">
    <property type="component" value="Unassembled WGS sequence"/>
</dbReference>
<dbReference type="InterPro" id="IPR000719">
    <property type="entry name" value="Prot_kinase_dom"/>
</dbReference>
<dbReference type="InterPro" id="IPR011009">
    <property type="entry name" value="Kinase-like_dom_sf"/>
</dbReference>
<feature type="region of interest" description="Disordered" evidence="1">
    <location>
        <begin position="222"/>
        <end position="318"/>
    </location>
</feature>
<dbReference type="Pfam" id="PF07714">
    <property type="entry name" value="PK_Tyr_Ser-Thr"/>
    <property type="match status" value="1"/>
</dbReference>
<evidence type="ECO:0000313" key="4">
    <source>
        <dbReference type="Proteomes" id="UP000663853"/>
    </source>
</evidence>
<feature type="compositionally biased region" description="Polar residues" evidence="1">
    <location>
        <begin position="988"/>
        <end position="1003"/>
    </location>
</feature>
<protein>
    <recommendedName>
        <fullName evidence="2">Protein kinase domain-containing protein</fullName>
    </recommendedName>
</protein>
<feature type="region of interest" description="Disordered" evidence="1">
    <location>
        <begin position="933"/>
        <end position="1004"/>
    </location>
</feature>
<feature type="region of interest" description="Disordered" evidence="1">
    <location>
        <begin position="407"/>
        <end position="478"/>
    </location>
</feature>
<dbReference type="InterPro" id="IPR051681">
    <property type="entry name" value="Ser/Thr_Kinases-Pseudokinases"/>
</dbReference>
<accession>A0A8H3CC66</accession>
<feature type="compositionally biased region" description="Basic residues" evidence="1">
    <location>
        <begin position="408"/>
        <end position="420"/>
    </location>
</feature>
<feature type="compositionally biased region" description="Polar residues" evidence="1">
    <location>
        <begin position="158"/>
        <end position="173"/>
    </location>
</feature>
<name>A0A8H3CC66_9AGAM</name>
<organism evidence="3 4">
    <name type="scientific">Rhizoctonia solani</name>
    <dbReference type="NCBI Taxonomy" id="456999"/>
    <lineage>
        <taxon>Eukaryota</taxon>
        <taxon>Fungi</taxon>
        <taxon>Dikarya</taxon>
        <taxon>Basidiomycota</taxon>
        <taxon>Agaricomycotina</taxon>
        <taxon>Agaricomycetes</taxon>
        <taxon>Cantharellales</taxon>
        <taxon>Ceratobasidiaceae</taxon>
        <taxon>Rhizoctonia</taxon>
    </lineage>
</organism>
<feature type="region of interest" description="Disordered" evidence="1">
    <location>
        <begin position="148"/>
        <end position="173"/>
    </location>
</feature>
<feature type="compositionally biased region" description="Polar residues" evidence="1">
    <location>
        <begin position="956"/>
        <end position="967"/>
    </location>
</feature>
<dbReference type="InterPro" id="IPR008266">
    <property type="entry name" value="Tyr_kinase_AS"/>
</dbReference>
<feature type="compositionally biased region" description="Pro residues" evidence="1">
    <location>
        <begin position="274"/>
        <end position="287"/>
    </location>
</feature>
<feature type="domain" description="Protein kinase" evidence="2">
    <location>
        <begin position="542"/>
        <end position="861"/>
    </location>
</feature>
<feature type="compositionally biased region" description="Basic and acidic residues" evidence="1">
    <location>
        <begin position="441"/>
        <end position="454"/>
    </location>
</feature>
<dbReference type="InterPro" id="IPR036864">
    <property type="entry name" value="Zn2-C6_fun-type_DNA-bd_sf"/>
</dbReference>
<feature type="domain" description="Protein kinase" evidence="2">
    <location>
        <begin position="1075"/>
        <end position="1351"/>
    </location>
</feature>
<gene>
    <name evidence="3" type="ORF">RDB_LOCUS83265</name>
</gene>
<feature type="region of interest" description="Disordered" evidence="1">
    <location>
        <begin position="1"/>
        <end position="38"/>
    </location>
</feature>
<dbReference type="GO" id="GO:0008270">
    <property type="term" value="F:zinc ion binding"/>
    <property type="evidence" value="ECO:0007669"/>
    <property type="project" value="InterPro"/>
</dbReference>
<dbReference type="PROSITE" id="PS00109">
    <property type="entry name" value="PROTEIN_KINASE_TYR"/>
    <property type="match status" value="1"/>
</dbReference>
<evidence type="ECO:0000313" key="3">
    <source>
        <dbReference type="EMBL" id="CAE6477391.1"/>
    </source>
</evidence>
<feature type="compositionally biased region" description="Polar residues" evidence="1">
    <location>
        <begin position="427"/>
        <end position="439"/>
    </location>
</feature>